<dbReference type="InterPro" id="IPR017871">
    <property type="entry name" value="ABC_transporter-like_CS"/>
</dbReference>
<reference evidence="7" key="1">
    <citation type="submission" date="2021-03" db="EMBL/GenBank/DDBJ databases">
        <title>Genomic Encyclopedia of Type Strains, Phase IV (KMG-IV): sequencing the most valuable type-strain genomes for metagenomic binning, comparative biology and taxonomic classification.</title>
        <authorList>
            <person name="Goeker M."/>
        </authorList>
    </citation>
    <scope>NUCLEOTIDE SEQUENCE</scope>
    <source>
        <strain evidence="7">DSM 23564</strain>
    </source>
</reference>
<dbReference type="InterPro" id="IPR003439">
    <property type="entry name" value="ABC_transporter-like_ATP-bd"/>
</dbReference>
<comment type="caution">
    <text evidence="7">The sequence shown here is derived from an EMBL/GenBank/DDBJ whole genome shotgun (WGS) entry which is preliminary data.</text>
</comment>
<dbReference type="PANTHER" id="PTHR43335">
    <property type="entry name" value="ABC TRANSPORTER, ATP-BINDING PROTEIN"/>
    <property type="match status" value="1"/>
</dbReference>
<keyword evidence="2" id="KW-0813">Transport</keyword>
<dbReference type="InterPro" id="IPR027417">
    <property type="entry name" value="P-loop_NTPase"/>
</dbReference>
<comment type="similarity">
    <text evidence="1">Belongs to the ABC transporter superfamily.</text>
</comment>
<dbReference type="InterPro" id="IPR003593">
    <property type="entry name" value="AAA+_ATPase"/>
</dbReference>
<dbReference type="AlphaFoldDB" id="A0A8T4GGB8"/>
<evidence type="ECO:0000256" key="3">
    <source>
        <dbReference type="ARBA" id="ARBA00022741"/>
    </source>
</evidence>
<evidence type="ECO:0000256" key="2">
    <source>
        <dbReference type="ARBA" id="ARBA00022448"/>
    </source>
</evidence>
<evidence type="ECO:0000256" key="1">
    <source>
        <dbReference type="ARBA" id="ARBA00005417"/>
    </source>
</evidence>
<dbReference type="OrthoDB" id="40048at2157"/>
<dbReference type="Proteomes" id="UP000823588">
    <property type="component" value="Unassembled WGS sequence"/>
</dbReference>
<protein>
    <submittedName>
        <fullName evidence="7">ABC-type multidrug transport system ATPase subunit</fullName>
    </submittedName>
</protein>
<organism evidence="7 8">
    <name type="scientific">Halorubrum alkaliphilum</name>
    <dbReference type="NCBI Taxonomy" id="261290"/>
    <lineage>
        <taxon>Archaea</taxon>
        <taxon>Methanobacteriati</taxon>
        <taxon>Methanobacteriota</taxon>
        <taxon>Stenosarchaea group</taxon>
        <taxon>Halobacteria</taxon>
        <taxon>Halobacteriales</taxon>
        <taxon>Haloferacaceae</taxon>
        <taxon>Halorubrum</taxon>
    </lineage>
</organism>
<dbReference type="EMBL" id="JAGGKQ010000005">
    <property type="protein sequence ID" value="MBP1922105.1"/>
    <property type="molecule type" value="Genomic_DNA"/>
</dbReference>
<dbReference type="GO" id="GO:0016887">
    <property type="term" value="F:ATP hydrolysis activity"/>
    <property type="evidence" value="ECO:0007669"/>
    <property type="project" value="InterPro"/>
</dbReference>
<evidence type="ECO:0000313" key="8">
    <source>
        <dbReference type="Proteomes" id="UP000823588"/>
    </source>
</evidence>
<feature type="region of interest" description="Disordered" evidence="5">
    <location>
        <begin position="241"/>
        <end position="262"/>
    </location>
</feature>
<proteinExistence type="inferred from homology"/>
<gene>
    <name evidence="7" type="ORF">J2751_001110</name>
</gene>
<feature type="domain" description="ABC transporter" evidence="6">
    <location>
        <begin position="16"/>
        <end position="234"/>
    </location>
</feature>
<evidence type="ECO:0000256" key="4">
    <source>
        <dbReference type="ARBA" id="ARBA00022840"/>
    </source>
</evidence>
<evidence type="ECO:0000259" key="6">
    <source>
        <dbReference type="PROSITE" id="PS50893"/>
    </source>
</evidence>
<dbReference type="PROSITE" id="PS00211">
    <property type="entry name" value="ABC_TRANSPORTER_1"/>
    <property type="match status" value="1"/>
</dbReference>
<evidence type="ECO:0000313" key="7">
    <source>
        <dbReference type="EMBL" id="MBP1922105.1"/>
    </source>
</evidence>
<keyword evidence="8" id="KW-1185">Reference proteome</keyword>
<evidence type="ECO:0000256" key="5">
    <source>
        <dbReference type="SAM" id="MobiDB-lite"/>
    </source>
</evidence>
<accession>A0A8T4GGB8</accession>
<dbReference type="SUPFAM" id="SSF52540">
    <property type="entry name" value="P-loop containing nucleoside triphosphate hydrolases"/>
    <property type="match status" value="1"/>
</dbReference>
<dbReference type="Gene3D" id="3.40.50.300">
    <property type="entry name" value="P-loop containing nucleotide triphosphate hydrolases"/>
    <property type="match status" value="1"/>
</dbReference>
<dbReference type="Pfam" id="PF00005">
    <property type="entry name" value="ABC_tran"/>
    <property type="match status" value="1"/>
</dbReference>
<dbReference type="PROSITE" id="PS50893">
    <property type="entry name" value="ABC_TRANSPORTER_2"/>
    <property type="match status" value="1"/>
</dbReference>
<name>A0A8T4GGB8_9EURY</name>
<dbReference type="GO" id="GO:0005524">
    <property type="term" value="F:ATP binding"/>
    <property type="evidence" value="ECO:0007669"/>
    <property type="project" value="UniProtKB-KW"/>
</dbReference>
<dbReference type="RefSeq" id="WP_209483960.1">
    <property type="nucleotide sequence ID" value="NZ_JAGGKQ010000005.1"/>
</dbReference>
<keyword evidence="3" id="KW-0547">Nucleotide-binding</keyword>
<keyword evidence="4" id="KW-0067">ATP-binding</keyword>
<dbReference type="PANTHER" id="PTHR43335:SF4">
    <property type="entry name" value="ABC TRANSPORTER, ATP-BINDING PROTEIN"/>
    <property type="match status" value="1"/>
</dbReference>
<sequence>MTDTTTLTADGERRIASFTDVTRTYGGIPVVDSVSLSIRPGTTAVIGPNGSGKSTLLGLLAGSVEPVEGVVDRAETGDGRGERRVGYLPQDVPFRGSFTARETLAFYARFVGADPDALLASVGLTDAADRRVDALSGGMRRLLGIAQATIGDPPLVVLDEPTSGLDPGMRERAFRVAAAAADDGTAVVVSSHDLDLVGEHADRLLLLDRGGVAAADDVDSLFEDHDVSSVEELYRSVVASDSDGLGGSSEADHAVHVTGVSE</sequence>
<dbReference type="SMART" id="SM00382">
    <property type="entry name" value="AAA"/>
    <property type="match status" value="1"/>
</dbReference>